<dbReference type="EMBL" id="JAQIZT010000018">
    <property type="protein sequence ID" value="KAJ6958069.1"/>
    <property type="molecule type" value="Genomic_DNA"/>
</dbReference>
<accession>A0AAD6LCG7</accession>
<organism evidence="1 2">
    <name type="scientific">Populus alba x Populus x berolinensis</name>
    <dbReference type="NCBI Taxonomy" id="444605"/>
    <lineage>
        <taxon>Eukaryota</taxon>
        <taxon>Viridiplantae</taxon>
        <taxon>Streptophyta</taxon>
        <taxon>Embryophyta</taxon>
        <taxon>Tracheophyta</taxon>
        <taxon>Spermatophyta</taxon>
        <taxon>Magnoliopsida</taxon>
        <taxon>eudicotyledons</taxon>
        <taxon>Gunneridae</taxon>
        <taxon>Pentapetalae</taxon>
        <taxon>rosids</taxon>
        <taxon>fabids</taxon>
        <taxon>Malpighiales</taxon>
        <taxon>Salicaceae</taxon>
        <taxon>Saliceae</taxon>
        <taxon>Populus</taxon>
    </lineage>
</organism>
<evidence type="ECO:0000313" key="1">
    <source>
        <dbReference type="EMBL" id="KAJ6958069.1"/>
    </source>
</evidence>
<dbReference type="Proteomes" id="UP001164929">
    <property type="component" value="Chromosome 18"/>
</dbReference>
<name>A0AAD6LCG7_9ROSI</name>
<dbReference type="AlphaFoldDB" id="A0AAD6LCG7"/>
<keyword evidence="2" id="KW-1185">Reference proteome</keyword>
<evidence type="ECO:0000313" key="2">
    <source>
        <dbReference type="Proteomes" id="UP001164929"/>
    </source>
</evidence>
<reference evidence="1 2" key="1">
    <citation type="journal article" date="2023" name="Mol. Ecol. Resour.">
        <title>Chromosome-level genome assembly of a triploid poplar Populus alba 'Berolinensis'.</title>
        <authorList>
            <person name="Chen S."/>
            <person name="Yu Y."/>
            <person name="Wang X."/>
            <person name="Wang S."/>
            <person name="Zhang T."/>
            <person name="Zhou Y."/>
            <person name="He R."/>
            <person name="Meng N."/>
            <person name="Wang Y."/>
            <person name="Liu W."/>
            <person name="Liu Z."/>
            <person name="Liu J."/>
            <person name="Guo Q."/>
            <person name="Huang H."/>
            <person name="Sederoff R.R."/>
            <person name="Wang G."/>
            <person name="Qu G."/>
            <person name="Chen S."/>
        </authorList>
    </citation>
    <scope>NUCLEOTIDE SEQUENCE [LARGE SCALE GENOMIC DNA]</scope>
    <source>
        <strain evidence="1">SC-2020</strain>
    </source>
</reference>
<sequence length="80" mass="9070">MKKQAKILCPKMTTIQKSSGTRETCNLSSEASEFRNRFPALEFLLGKFGGPSTVIYRVRYILCFFRNLKEPQASPSCCLT</sequence>
<proteinExistence type="predicted"/>
<protein>
    <submittedName>
        <fullName evidence="1">Uncharacterized protein</fullName>
    </submittedName>
</protein>
<gene>
    <name evidence="1" type="ORF">NC653_039888</name>
</gene>
<comment type="caution">
    <text evidence="1">The sequence shown here is derived from an EMBL/GenBank/DDBJ whole genome shotgun (WGS) entry which is preliminary data.</text>
</comment>
<dbReference type="EMBL" id="JAQIZT010000018">
    <property type="protein sequence ID" value="KAJ6958066.1"/>
    <property type="molecule type" value="Genomic_DNA"/>
</dbReference>